<dbReference type="FunFam" id="3.40.50.2000:FF:000038">
    <property type="entry name" value="UDP-GlucuronosylTransferase"/>
    <property type="match status" value="1"/>
</dbReference>
<evidence type="ECO:0000256" key="11">
    <source>
        <dbReference type="SAM" id="Phobius"/>
    </source>
</evidence>
<evidence type="ECO:0000313" key="12">
    <source>
        <dbReference type="Proteomes" id="UP000035680"/>
    </source>
</evidence>
<reference evidence="13" key="2">
    <citation type="submission" date="2015-08" db="UniProtKB">
        <authorList>
            <consortium name="WormBaseParasite"/>
        </authorList>
    </citation>
    <scope>IDENTIFICATION</scope>
</reference>
<dbReference type="EC" id="2.4.1.17" evidence="3"/>
<name>A0A0K0FVA8_STRVS</name>
<reference evidence="12" key="1">
    <citation type="submission" date="2014-07" db="EMBL/GenBank/DDBJ databases">
        <authorList>
            <person name="Martin A.A"/>
            <person name="De Silva N."/>
        </authorList>
    </citation>
    <scope>NUCLEOTIDE SEQUENCE</scope>
</reference>
<dbReference type="SUPFAM" id="SSF53756">
    <property type="entry name" value="UDP-Glycosyltransferase/glycogen phosphorylase"/>
    <property type="match status" value="1"/>
</dbReference>
<comment type="similarity">
    <text evidence="2">Belongs to the UDP-glycosyltransferase family.</text>
</comment>
<dbReference type="InterPro" id="IPR050271">
    <property type="entry name" value="UDP-glycosyltransferase"/>
</dbReference>
<evidence type="ECO:0000256" key="8">
    <source>
        <dbReference type="ARBA" id="ARBA00022989"/>
    </source>
</evidence>
<comment type="subcellular location">
    <subcellularLocation>
        <location evidence="1">Membrane</location>
        <topology evidence="1">Single-pass membrane protein</topology>
    </subcellularLocation>
</comment>
<dbReference type="Proteomes" id="UP000035680">
    <property type="component" value="Unassembled WGS sequence"/>
</dbReference>
<evidence type="ECO:0000256" key="4">
    <source>
        <dbReference type="ARBA" id="ARBA00022676"/>
    </source>
</evidence>
<dbReference type="InterPro" id="IPR002213">
    <property type="entry name" value="UDP_glucos_trans"/>
</dbReference>
<keyword evidence="8 11" id="KW-1133">Transmembrane helix</keyword>
<evidence type="ECO:0000256" key="2">
    <source>
        <dbReference type="ARBA" id="ARBA00009995"/>
    </source>
</evidence>
<evidence type="ECO:0000256" key="9">
    <source>
        <dbReference type="ARBA" id="ARBA00023136"/>
    </source>
</evidence>
<keyword evidence="5" id="KW-0808">Transferase</keyword>
<evidence type="ECO:0000313" key="13">
    <source>
        <dbReference type="WBParaSite" id="SVE_1627300.1"/>
    </source>
</evidence>
<evidence type="ECO:0000256" key="3">
    <source>
        <dbReference type="ARBA" id="ARBA00012544"/>
    </source>
</evidence>
<evidence type="ECO:0000256" key="1">
    <source>
        <dbReference type="ARBA" id="ARBA00004167"/>
    </source>
</evidence>
<evidence type="ECO:0000256" key="7">
    <source>
        <dbReference type="ARBA" id="ARBA00022729"/>
    </source>
</evidence>
<dbReference type="CDD" id="cd03784">
    <property type="entry name" value="GT1_Gtf-like"/>
    <property type="match status" value="1"/>
</dbReference>
<evidence type="ECO:0000256" key="5">
    <source>
        <dbReference type="ARBA" id="ARBA00022679"/>
    </source>
</evidence>
<keyword evidence="9 11" id="KW-0472">Membrane</keyword>
<comment type="catalytic activity">
    <reaction evidence="10">
        <text>glucuronate acceptor + UDP-alpha-D-glucuronate = acceptor beta-D-glucuronoside + UDP + H(+)</text>
        <dbReference type="Rhea" id="RHEA:21032"/>
        <dbReference type="ChEBI" id="CHEBI:15378"/>
        <dbReference type="ChEBI" id="CHEBI:58052"/>
        <dbReference type="ChEBI" id="CHEBI:58223"/>
        <dbReference type="ChEBI" id="CHEBI:132367"/>
        <dbReference type="ChEBI" id="CHEBI:132368"/>
        <dbReference type="EC" id="2.4.1.17"/>
    </reaction>
</comment>
<dbReference type="AlphaFoldDB" id="A0A0K0FVA8"/>
<keyword evidence="7" id="KW-0732">Signal</keyword>
<dbReference type="Pfam" id="PF00201">
    <property type="entry name" value="UDPGT"/>
    <property type="match status" value="1"/>
</dbReference>
<proteinExistence type="inferred from homology"/>
<dbReference type="Gene3D" id="3.40.50.2000">
    <property type="entry name" value="Glycogen Phosphorylase B"/>
    <property type="match status" value="1"/>
</dbReference>
<dbReference type="PANTHER" id="PTHR48043:SF23">
    <property type="entry name" value="UDP-GLUCURONOSYLTRANSFERASE"/>
    <property type="match status" value="1"/>
</dbReference>
<protein>
    <recommendedName>
        <fullName evidence="3">glucuronosyltransferase</fullName>
        <ecNumber evidence="3">2.4.1.17</ecNumber>
    </recommendedName>
</protein>
<dbReference type="PANTHER" id="PTHR48043">
    <property type="entry name" value="EG:EG0003.4 PROTEIN-RELATED"/>
    <property type="match status" value="1"/>
</dbReference>
<dbReference type="GO" id="GO:0015020">
    <property type="term" value="F:glucuronosyltransferase activity"/>
    <property type="evidence" value="ECO:0007669"/>
    <property type="project" value="UniProtKB-EC"/>
</dbReference>
<feature type="transmembrane region" description="Helical" evidence="11">
    <location>
        <begin position="455"/>
        <end position="478"/>
    </location>
</feature>
<keyword evidence="4" id="KW-0328">Glycosyltransferase</keyword>
<dbReference type="WBParaSite" id="SVE_1627300.1">
    <property type="protein sequence ID" value="SVE_1627300.1"/>
    <property type="gene ID" value="SVE_1627300"/>
</dbReference>
<evidence type="ECO:0000256" key="10">
    <source>
        <dbReference type="ARBA" id="ARBA00047475"/>
    </source>
</evidence>
<dbReference type="GO" id="GO:0016020">
    <property type="term" value="C:membrane"/>
    <property type="evidence" value="ECO:0007669"/>
    <property type="project" value="UniProtKB-SubCell"/>
</dbReference>
<organism evidence="12 13">
    <name type="scientific">Strongyloides venezuelensis</name>
    <name type="common">Threadworm</name>
    <dbReference type="NCBI Taxonomy" id="75913"/>
    <lineage>
        <taxon>Eukaryota</taxon>
        <taxon>Metazoa</taxon>
        <taxon>Ecdysozoa</taxon>
        <taxon>Nematoda</taxon>
        <taxon>Chromadorea</taxon>
        <taxon>Rhabditida</taxon>
        <taxon>Tylenchina</taxon>
        <taxon>Panagrolaimomorpha</taxon>
        <taxon>Strongyloidoidea</taxon>
        <taxon>Strongyloididae</taxon>
        <taxon>Strongyloides</taxon>
    </lineage>
</organism>
<sequence length="489" mass="56064">MGQMTKILINAGHEVIVLSSNFDDSLKDPYHLPGKIYFTEAHPSVTKVLRGPDQAKHMWKAKDDLAGQKNVFSAFIEAMRHQSVLIMNDKELENFIVKQKFDVAIAENWYPFMFGLFKYWKIETTIVVGAAVLFDAYYPMFGIPFPVSYVPSAMAGFNDKMSYKERAINLLTYTYFTYFSEFHSKYSNMDDIFEERFGVGFYDSTKILTNASFFLINSNPILDIPTPKSPKMIEIGGIGVPKPKPVSEEFSEILNRRNKTILISFGSVSKSTFMEQEMKDEILKTIQNFPDITFIWKYETPEDGHGSGIKNLVLSKWVPQNDLLNDERLTLFITHAGMASTTEVAFSNVPALAVPIFGDQLRNAKLFERLEIGLAVEKDTLRDSKKFREKILEVLNNDKYKINSIQTAEMLRNRPISSEELLVRHVEFACRFGQLPRLDLASKDMGVIEYYNIDVIVTFFVVCFVIIYAIIKILCRVVSKCLIRKIKKD</sequence>
<evidence type="ECO:0000256" key="6">
    <source>
        <dbReference type="ARBA" id="ARBA00022692"/>
    </source>
</evidence>
<keyword evidence="6 11" id="KW-0812">Transmembrane</keyword>
<keyword evidence="12" id="KW-1185">Reference proteome</keyword>
<accession>A0A0K0FVA8</accession>
<dbReference type="STRING" id="75913.A0A0K0FVA8"/>